<dbReference type="RefSeq" id="WP_244519092.1">
    <property type="nucleotide sequence ID" value="NZ_CP067127.1"/>
</dbReference>
<evidence type="ECO:0000313" key="2">
    <source>
        <dbReference type="Proteomes" id="UP000199054"/>
    </source>
</evidence>
<name>A0A1H8EI63_9RHOB</name>
<gene>
    <name evidence="1" type="ORF">SAMN04489859_100292</name>
</gene>
<dbReference type="EMBL" id="FODE01000002">
    <property type="protein sequence ID" value="SEN19106.1"/>
    <property type="molecule type" value="Genomic_DNA"/>
</dbReference>
<proteinExistence type="predicted"/>
<organism evidence="1 2">
    <name type="scientific">Paracoccus alcaliphilus</name>
    <dbReference type="NCBI Taxonomy" id="34002"/>
    <lineage>
        <taxon>Bacteria</taxon>
        <taxon>Pseudomonadati</taxon>
        <taxon>Pseudomonadota</taxon>
        <taxon>Alphaproteobacteria</taxon>
        <taxon>Rhodobacterales</taxon>
        <taxon>Paracoccaceae</taxon>
        <taxon>Paracoccus</taxon>
    </lineage>
</organism>
<sequence length="92" mass="9978">MSDASIMRPGRQAPEYVTSPDMAAFTIGQIVIALLADGGEVSLETVRKQLIRVSMGHCRTLDARVSAEMALGALDYIKSRLLANKLRICPNC</sequence>
<dbReference type="AlphaFoldDB" id="A0A1H8EI63"/>
<keyword evidence="2" id="KW-1185">Reference proteome</keyword>
<dbReference type="STRING" id="34002.SAMN04489859_100292"/>
<reference evidence="1 2" key="1">
    <citation type="submission" date="2016-10" db="EMBL/GenBank/DDBJ databases">
        <authorList>
            <person name="de Groot N.N."/>
        </authorList>
    </citation>
    <scope>NUCLEOTIDE SEQUENCE [LARGE SCALE GENOMIC DNA]</scope>
    <source>
        <strain evidence="1 2">DSM 8512</strain>
    </source>
</reference>
<accession>A0A1H8EI63</accession>
<evidence type="ECO:0000313" key="1">
    <source>
        <dbReference type="EMBL" id="SEN19106.1"/>
    </source>
</evidence>
<protein>
    <submittedName>
        <fullName evidence="1">Uncharacterized protein</fullName>
    </submittedName>
</protein>
<dbReference type="Proteomes" id="UP000199054">
    <property type="component" value="Unassembled WGS sequence"/>
</dbReference>